<dbReference type="SMART" id="SM00184">
    <property type="entry name" value="RING"/>
    <property type="match status" value="2"/>
</dbReference>
<feature type="compositionally biased region" description="Polar residues" evidence="7">
    <location>
        <begin position="1297"/>
        <end position="1310"/>
    </location>
</feature>
<dbReference type="GO" id="GO:0051726">
    <property type="term" value="P:regulation of cell cycle"/>
    <property type="evidence" value="ECO:0007669"/>
    <property type="project" value="TreeGrafter"/>
</dbReference>
<dbReference type="Gene3D" id="1.10.1170.10">
    <property type="entry name" value="Inhibitor Of Apoptosis Protein (2mihbC-IAP-1), Chain A"/>
    <property type="match status" value="4"/>
</dbReference>
<dbReference type="GO" id="GO:0005737">
    <property type="term" value="C:cytoplasm"/>
    <property type="evidence" value="ECO:0007669"/>
    <property type="project" value="TreeGrafter"/>
</dbReference>
<dbReference type="CDD" id="cd16510">
    <property type="entry name" value="RING-HC_IAPs"/>
    <property type="match status" value="1"/>
</dbReference>
<feature type="region of interest" description="Disordered" evidence="7">
    <location>
        <begin position="506"/>
        <end position="544"/>
    </location>
</feature>
<comment type="similarity">
    <text evidence="1">Belongs to the IAP family.</text>
</comment>
<dbReference type="GO" id="GO:0043066">
    <property type="term" value="P:negative regulation of apoptotic process"/>
    <property type="evidence" value="ECO:0007669"/>
    <property type="project" value="TreeGrafter"/>
</dbReference>
<keyword evidence="4 6" id="KW-0863">Zinc-finger</keyword>
<dbReference type="PROSITE" id="PS50089">
    <property type="entry name" value="ZF_RING_2"/>
    <property type="match status" value="2"/>
</dbReference>
<feature type="compositionally biased region" description="Low complexity" evidence="7">
    <location>
        <begin position="289"/>
        <end position="302"/>
    </location>
</feature>
<dbReference type="GO" id="GO:0061630">
    <property type="term" value="F:ubiquitin protein ligase activity"/>
    <property type="evidence" value="ECO:0007669"/>
    <property type="project" value="TreeGrafter"/>
</dbReference>
<sequence length="1486" mass="165920">MYIQDNLSAIREPERQTMHQSFYSVDKMSYSIPKRRTQRLNSYPSSETEVNNNKNRKLSVDLSEINSLVLRIKLKIKHTQVHAVESTRSESNNPRGFDKLEPSSLTYVTEIKKGLTDIEMDLDIQSKTKEQLQINLQKQMSIPKLKPETGNLKSKNSFDWLQYLFMLRFVPNQCFQALPVSLNTYFESLSSGSTMSMDESMSNHLLRLSSYSNFPRHVNVFVSALSKAGFYYTGSTDTVRCYACGITHQNWTRGDNPEEIHCRLSPSCTHLQNSRLFGGAGIAENQHMNSSNNRSSVHSESSLKPNKQSLQNGAASNDQNKLSSSTTSEPSSLLNGETSNNIRNQLTSNDFKPTANSSSESTNFEHDINTNGACSESTKANQNGACGCSESSSSRQLTNNDISSLGIDLEKPRYQNYAALQVRISSFQGWPSYLDQTPRQMAIAGFLFAGYHDYTRCFFCGGGLRNWEAGDDPWVEHARWFPKCTYLRQNKGDAFIKAVQDKHEQMDKSDQITSKQHVQSKETTQNGSNLLSHSNPQPSSSPSYLDTAAARSVLEMGYTQEQVLRVIQQLLLVKPGGTFTALDIMTVLLEKDENLPNGSTGSTSGNSTNTFGTSTNTSGTSTNTSGTSTNTSGTSTNTSGTSTNALSSNTNTHENGAHEHLANSLNESNLDDAELLVEENRQLRDQRLCKICLELEASIAFLPCGHLVCCSDCAPAMRKCPICRTNSEIPSRGTILSSVTLRFLHMNDIGSTIYVEYPYYIYTGQQKILRRQKRDMCKSSTGFPADAGDRKASERNTYPIVSLTQIFKRSTSVIVCKDEVDKLKNLQSISKIKSSTLRIHLKLNQQKKSNVGVLQPSVRTELVDTETNERTLKNRSSTKNLSFQEELHIIKETLDEVETLIDVQSKRNEKISSNFHSYLKSKEEINVESPKRSKGLFDLLDYLLMLQWLPKQYLNILPVTLNTYFDSLSSGSAISTDESMSNGLLRLHSFNNFPRTVDIFVSNLSKAGFYFTGNDDNVQCYACGITYRNWKRGDIPLEIHRRLSPLCPHLRNCNSVAIDTNRQQHITSQDARLRNIPTQSVSIPSINLQQSIGIQQSGLSEDRNLRPITQNSTTDSSGATGQTQSIGNDTIRYAKPNRNAVNLEHVDNNKDTFSEPEVNNTLTHGACGCYESSSSSRISNNATSSFDIDLDNPRYPNYAALQVRISSFQGWPSYLDQTPKQMATAGFLFAGYQDYTRCFFCGGGLRNWEAGDDPWVEHARWFPKCSYLRQNKGDRFIKAVQDKHEQLNKEESKKSDQITPFQTTETTQNVPHLHSHSNPQQSSSPSYLDTAAARSVLEMGYTQEQVLRVIQQLLPDKPGGTYTATDIMSVLLENDQPNSSADSANAVRNDSSANDLSLNATTQGNNIPEPLINDLSESNLDDAESLIEENRQLRDQRLCKICLELDASIAFLPCGHLVSCSDCAPALRRCPMCRAFVKGTVKTFLV</sequence>
<feature type="compositionally biased region" description="Low complexity" evidence="7">
    <location>
        <begin position="1316"/>
        <end position="1326"/>
    </location>
</feature>
<feature type="compositionally biased region" description="Low complexity" evidence="7">
    <location>
        <begin position="597"/>
        <end position="652"/>
    </location>
</feature>
<accession>A0A8S3SP20</accession>
<feature type="region of interest" description="Disordered" evidence="7">
    <location>
        <begin position="1283"/>
        <end position="1327"/>
    </location>
</feature>
<dbReference type="SMART" id="SM00238">
    <property type="entry name" value="BIR"/>
    <property type="match status" value="4"/>
</dbReference>
<dbReference type="Pfam" id="PF00653">
    <property type="entry name" value="BIR"/>
    <property type="match status" value="4"/>
</dbReference>
<reference evidence="9" key="1">
    <citation type="submission" date="2021-03" db="EMBL/GenBank/DDBJ databases">
        <authorList>
            <person name="Bekaert M."/>
        </authorList>
    </citation>
    <scope>NUCLEOTIDE SEQUENCE</scope>
</reference>
<feature type="compositionally biased region" description="Basic and acidic residues" evidence="7">
    <location>
        <begin position="1283"/>
        <end position="1296"/>
    </location>
</feature>
<feature type="region of interest" description="Disordered" evidence="7">
    <location>
        <begin position="596"/>
        <end position="656"/>
    </location>
</feature>
<dbReference type="PANTHER" id="PTHR10044:SF139">
    <property type="entry name" value="DEATH-ASSOCIATED INHIBITOR OF APOPTOSIS 2"/>
    <property type="match status" value="1"/>
</dbReference>
<evidence type="ECO:0000256" key="3">
    <source>
        <dbReference type="ARBA" id="ARBA00022723"/>
    </source>
</evidence>
<keyword evidence="2" id="KW-0053">Apoptosis</keyword>
<feature type="compositionally biased region" description="Polar residues" evidence="7">
    <location>
        <begin position="335"/>
        <end position="362"/>
    </location>
</feature>
<feature type="compositionally biased region" description="Polar residues" evidence="7">
    <location>
        <begin position="511"/>
        <end position="527"/>
    </location>
</feature>
<dbReference type="CDD" id="cd00022">
    <property type="entry name" value="BIR"/>
    <property type="match status" value="4"/>
</dbReference>
<protein>
    <submittedName>
        <fullName evidence="9">BIRC2_3</fullName>
    </submittedName>
</protein>
<feature type="compositionally biased region" description="Low complexity" evidence="7">
    <location>
        <begin position="322"/>
        <end position="334"/>
    </location>
</feature>
<keyword evidence="3" id="KW-0479">Metal-binding</keyword>
<dbReference type="Pfam" id="PF13920">
    <property type="entry name" value="zf-C3HC4_3"/>
    <property type="match status" value="2"/>
</dbReference>
<feature type="domain" description="RING-type" evidence="8">
    <location>
        <begin position="689"/>
        <end position="724"/>
    </location>
</feature>
<name>A0A8S3SP20_MYTED</name>
<evidence type="ECO:0000256" key="6">
    <source>
        <dbReference type="PROSITE-ProRule" id="PRU00175"/>
    </source>
</evidence>
<dbReference type="GO" id="GO:0043027">
    <property type="term" value="F:cysteine-type endopeptidase inhibitor activity involved in apoptotic process"/>
    <property type="evidence" value="ECO:0007669"/>
    <property type="project" value="TreeGrafter"/>
</dbReference>
<dbReference type="PANTHER" id="PTHR10044">
    <property type="entry name" value="INHIBITOR OF APOPTOSIS"/>
    <property type="match status" value="1"/>
</dbReference>
<evidence type="ECO:0000256" key="2">
    <source>
        <dbReference type="ARBA" id="ARBA00022703"/>
    </source>
</evidence>
<evidence type="ECO:0000259" key="8">
    <source>
        <dbReference type="PROSITE" id="PS50089"/>
    </source>
</evidence>
<organism evidence="9 10">
    <name type="scientific">Mytilus edulis</name>
    <name type="common">Blue mussel</name>
    <dbReference type="NCBI Taxonomy" id="6550"/>
    <lineage>
        <taxon>Eukaryota</taxon>
        <taxon>Metazoa</taxon>
        <taxon>Spiralia</taxon>
        <taxon>Lophotrochozoa</taxon>
        <taxon>Mollusca</taxon>
        <taxon>Bivalvia</taxon>
        <taxon>Autobranchia</taxon>
        <taxon>Pteriomorphia</taxon>
        <taxon>Mytilida</taxon>
        <taxon>Mytiloidea</taxon>
        <taxon>Mytilidae</taxon>
        <taxon>Mytilinae</taxon>
        <taxon>Mytilus</taxon>
    </lineage>
</organism>
<dbReference type="PROSITE" id="PS50143">
    <property type="entry name" value="BIR_REPEAT_2"/>
    <property type="match status" value="4"/>
</dbReference>
<evidence type="ECO:0000313" key="10">
    <source>
        <dbReference type="Proteomes" id="UP000683360"/>
    </source>
</evidence>
<dbReference type="Gene3D" id="3.30.40.10">
    <property type="entry name" value="Zinc/RING finger domain, C3HC4 (zinc finger)"/>
    <property type="match status" value="2"/>
</dbReference>
<dbReference type="GO" id="GO:0031398">
    <property type="term" value="P:positive regulation of protein ubiquitination"/>
    <property type="evidence" value="ECO:0007669"/>
    <property type="project" value="TreeGrafter"/>
</dbReference>
<feature type="region of interest" description="Disordered" evidence="7">
    <location>
        <begin position="284"/>
        <end position="364"/>
    </location>
</feature>
<proteinExistence type="inferred from homology"/>
<comment type="caution">
    <text evidence="9">The sequence shown here is derived from an EMBL/GenBank/DDBJ whole genome shotgun (WGS) entry which is preliminary data.</text>
</comment>
<dbReference type="FunFam" id="3.30.40.10:FF:000184">
    <property type="entry name" value="Baculoviral IAP repeat containing 2"/>
    <property type="match status" value="1"/>
</dbReference>
<dbReference type="PROSITE" id="PS01282">
    <property type="entry name" value="BIR_REPEAT_1"/>
    <property type="match status" value="3"/>
</dbReference>
<feature type="region of interest" description="Disordered" evidence="7">
    <location>
        <begin position="1105"/>
        <end position="1128"/>
    </location>
</feature>
<dbReference type="CDD" id="cd16713">
    <property type="entry name" value="RING-HC_BIRC2_3_7"/>
    <property type="match status" value="1"/>
</dbReference>
<evidence type="ECO:0000256" key="5">
    <source>
        <dbReference type="ARBA" id="ARBA00022833"/>
    </source>
</evidence>
<keyword evidence="5" id="KW-0862">Zinc</keyword>
<dbReference type="SUPFAM" id="SSF57924">
    <property type="entry name" value="Inhibitor of apoptosis (IAP) repeat"/>
    <property type="match status" value="4"/>
</dbReference>
<feature type="compositionally biased region" description="Polar residues" evidence="7">
    <location>
        <begin position="303"/>
        <end position="321"/>
    </location>
</feature>
<evidence type="ECO:0000256" key="7">
    <source>
        <dbReference type="SAM" id="MobiDB-lite"/>
    </source>
</evidence>
<dbReference type="FunFam" id="1.10.1170.10:FF:000003">
    <property type="entry name" value="E3 ubiquitin-protein ligase XIAP"/>
    <property type="match status" value="2"/>
</dbReference>
<evidence type="ECO:0000256" key="1">
    <source>
        <dbReference type="ARBA" id="ARBA00006672"/>
    </source>
</evidence>
<dbReference type="Proteomes" id="UP000683360">
    <property type="component" value="Unassembled WGS sequence"/>
</dbReference>
<keyword evidence="10" id="KW-1185">Reference proteome</keyword>
<feature type="compositionally biased region" description="Polar residues" evidence="7">
    <location>
        <begin position="1107"/>
        <end position="1128"/>
    </location>
</feature>
<dbReference type="FunFam" id="1.10.1170.10:FF:000002">
    <property type="entry name" value="Baculoviral IAP repeat containing 7"/>
    <property type="match status" value="2"/>
</dbReference>
<evidence type="ECO:0000256" key="4">
    <source>
        <dbReference type="ARBA" id="ARBA00022771"/>
    </source>
</evidence>
<feature type="compositionally biased region" description="Low complexity" evidence="7">
    <location>
        <begin position="528"/>
        <end position="543"/>
    </location>
</feature>
<dbReference type="OrthoDB" id="6131555at2759"/>
<dbReference type="InterPro" id="IPR001841">
    <property type="entry name" value="Znf_RING"/>
</dbReference>
<dbReference type="GO" id="GO:0005634">
    <property type="term" value="C:nucleus"/>
    <property type="evidence" value="ECO:0007669"/>
    <property type="project" value="TreeGrafter"/>
</dbReference>
<dbReference type="GO" id="GO:0008270">
    <property type="term" value="F:zinc ion binding"/>
    <property type="evidence" value="ECO:0007669"/>
    <property type="project" value="UniProtKB-KW"/>
</dbReference>
<dbReference type="InterPro" id="IPR013083">
    <property type="entry name" value="Znf_RING/FYVE/PHD"/>
</dbReference>
<dbReference type="InterPro" id="IPR050784">
    <property type="entry name" value="IAP"/>
</dbReference>
<feature type="domain" description="RING-type" evidence="8">
    <location>
        <begin position="1439"/>
        <end position="1474"/>
    </location>
</feature>
<dbReference type="InterPro" id="IPR001370">
    <property type="entry name" value="BIR_rpt"/>
</dbReference>
<dbReference type="EMBL" id="CAJPWZ010001775">
    <property type="protein sequence ID" value="CAG2223075.1"/>
    <property type="molecule type" value="Genomic_DNA"/>
</dbReference>
<gene>
    <name evidence="9" type="ORF">MEDL_36407</name>
</gene>
<evidence type="ECO:0000313" key="9">
    <source>
        <dbReference type="EMBL" id="CAG2223075.1"/>
    </source>
</evidence>
<dbReference type="GO" id="GO:0006915">
    <property type="term" value="P:apoptotic process"/>
    <property type="evidence" value="ECO:0007669"/>
    <property type="project" value="UniProtKB-KW"/>
</dbReference>